<dbReference type="InterPro" id="IPR026341">
    <property type="entry name" value="T9SS_type_B"/>
</dbReference>
<gene>
    <name evidence="3" type="ORF">ABGB03_07830</name>
</gene>
<protein>
    <submittedName>
        <fullName evidence="3">Gliding motility-associated C-terminal domain-containing protein</fullName>
    </submittedName>
</protein>
<name>A0AAU7BWL8_9FLAO</name>
<accession>A0AAU7BWL8</accession>
<evidence type="ECO:0000256" key="1">
    <source>
        <dbReference type="SAM" id="SignalP"/>
    </source>
</evidence>
<feature type="domain" description="HYR-like" evidence="2">
    <location>
        <begin position="1454"/>
        <end position="1522"/>
    </location>
</feature>
<organism evidence="3">
    <name type="scientific">Pontimicrobium sp. SW4</name>
    <dbReference type="NCBI Taxonomy" id="3153519"/>
    <lineage>
        <taxon>Bacteria</taxon>
        <taxon>Pseudomonadati</taxon>
        <taxon>Bacteroidota</taxon>
        <taxon>Flavobacteriia</taxon>
        <taxon>Flavobacteriales</taxon>
        <taxon>Flavobacteriaceae</taxon>
        <taxon>Pontimicrobium</taxon>
    </lineage>
</organism>
<feature type="domain" description="HYR-like" evidence="2">
    <location>
        <begin position="2103"/>
        <end position="2173"/>
    </location>
</feature>
<proteinExistence type="predicted"/>
<dbReference type="InterPro" id="IPR013783">
    <property type="entry name" value="Ig-like_fold"/>
</dbReference>
<dbReference type="InterPro" id="IPR057078">
    <property type="entry name" value="HYR-4C"/>
</dbReference>
<sequence>MKTTATLVILICFNVLTMFGQQTGGESADWPKRTESVKEQAAFETLLKKRALKYNAQKAMNLRSSASSTSLVGTCNIITCGSFNGSDGSPDPSWGGFKTAVDGSTYAANFNYSCWEDDKTTVDYSEGQYISYSNSNANQDTPAIIKQSPDGGGFAIFSYKNENIRQTLNVLPNTNYTVCFEIAVIPRYSNNDGSFVEFIPNLEFGIQSGGSVISDKLQYSDDDLNIHPNSDFPTQLSTATTGPFQNPGGWTEIDPFWETVCITFKTTNSGQVTIFYKTKDPGKSVVLVDGLRLSLEGYATPPTFVSTVTSNKTVTIPGSQTVNLNDYISAASTNPPGSVLVWSTNPDPLVLTDHLLNTNVTAPGTFYAFYYNSADVCASPVAQLNLLTCDLGAEIVSKENVLCAGDTTGEIVASGVNGTPPYMYSKDGGLNYQNSDTFTGLGDGNYTITIKDANNCTAEVSTTINIQDKENPIITAPEDYTKEGCNQNDISDLAYSATLKEITLSELQSALDGGGNASDDIAIDIITYIDEIISSDTCSTEVKRTFTVTDTCGKTASDVQTIIIEDTTAPTFNEALPSDVTVECDAVPTAETLTATDNCSNASVIFKEDRTNGSCDANYTLERTWTAIDECGNSIVHKQTITVQDTTAPTFVEALPADITVECDAVPTAEVLTATDNCGDATVTFDEQRTNGSCDANYTLERTWTATDECGLETTHTQTITVQDTTAPTFVEALPADITVECDAVPTAEVLTATDNCGDATVTFDEQRTNGSCDANYTLERTWTATDECGLETTHTQTITVQDTTAPTFVEALPADITVECDAVPTAEVLTATDNCGDATVTFDEQRTNGSCDANYTLERTWTATDECGLETTHTQTITVQDTTAPTFVEALPADITVECDAVPTAEVLTATDNCGDATVTFDEQRTNGSCDANYTLERTWTATDECGLETTHTQTITVQDTTAPTFVEVLPADITVECDAVPTAEVLTATDNCGDATVTFDEQRTNGSCDANYTLERTWTATDECGLETTHIQTITVQDTTAPTFVEALPADITVECDAVPTAEVLTATDNCGDATVTFNETRNDGHCESNYTLVRTWTATDACGLETVHTQTITVQDTTAPTFVEALPADVTVECDAVPTAEVLTATDNCGDATVTFDEQRTNGSCDANYTLERTWTATDACGLETTHTQTITVQDTTAPTFVEALPADVTVECDNVPTAVTLTATDNCDANVTVSFTETLDGDADACPSEYTITRVWSVSDCAGNTTSHTQTITVEDNTAPTFVEALPADTTVECDNVPTAVTLTATDNCDANVTVSFAETLDGDADACPSEYTITRVWSVSDCAGNTTSHTQTITVEDNTAPTFVEALPADTTVECDNVPTAVTLTATDNCDANVTVSFAETLDGDADACPSEYTITRVWSVSDCAGNTTSHTQTITVEDNTAPTFVEALPADTTVECDNVPAAATLTATDNCDTNVTVSFNEQTTDGSCPSNYILVRTWIVSDCAGNTTTHTQTITVQDTTAPTIDVEADDIIVECDGSGNSGAIQAWLDSNGGASATDNCGAITWSNNYNGTASDCANPIEVIFTATDECGNSTTTSATYTITDTVAPIIDVESEDLTVQCDGLGNDTALQDWLNANGGATASDDCSSITWTNNFTALSDDCGATGSATVIFTVTDSCGNATSTTATFTIEDTTAPTFVEALPADATVECDAVPTAETLTATDNCGDATVTFNETRNDGDCESNYTLVRTWTATDACGLETVHTQTITVQDTTAPTFVEALPADATVECDAVPTAETLTATDNCGDATVTFNETRNDGDCESNYTLVRTWTATDACGLETVHTQTITVQDTTAPTFVEALPADATVECDAVPTAETLTATDNCGDATVTFNETRNDGDCESNYTLVRTWTATDACGLETTHTQTITVQDTTAPTFVEALPADITVECDAVPTAEVLTATDNCGDATVTFDEQRTNGSCDANYILERTWTATDACGLETTHTQTITVQDTTAPTFVEALPADATVECDAVPTAETLTATDNCGDATVTFNETRNDGDCESNYTLVRTWTATDACGLETVHTQTITVQDTTAPTFVEALPADATVECDETIPTAAVLTATDNCDSNFIKVEFNELRTEGSCGGDYILTRTWTAMDLCGNIAEYSQVITVQDTTAPIVTTDFESDITVSCGDIPVVPELEFEDACASQMDVTFNETDTNDGSGSNYIITREWTVSDECDNTAIYTQTINVVIEGRVTGGATDLCVGDNFDYNLFDLLSGDYGTNGTWEVTSGNATLNGNLFNPFELELGEYRFTYTDTESDCPSETEVIITLNDACIVLPCLDEFDPDRDIPKAVTANGDNMNDTFSIGVLDTNSECFDVTMQLQIFNRWGSLIYESNDYQNDWGGESHNNSIGSSGKVPTGTYYYILKLIENGKLIASYAGPIYVGTK</sequence>
<reference evidence="3" key="1">
    <citation type="submission" date="2024-05" db="EMBL/GenBank/DDBJ databases">
        <title>Pontimicrobium maritimus sp. nov., isolated form sea water.</title>
        <authorList>
            <person name="Muhammad N."/>
            <person name="Vuong T.Q."/>
            <person name="Han H.L."/>
            <person name="Kim S.-G."/>
        </authorList>
    </citation>
    <scope>NUCLEOTIDE SEQUENCE</scope>
    <source>
        <strain evidence="3">SW4</strain>
    </source>
</reference>
<dbReference type="Pfam" id="PF13585">
    <property type="entry name" value="CHU_C"/>
    <property type="match status" value="1"/>
</dbReference>
<keyword evidence="1" id="KW-0732">Signal</keyword>
<dbReference type="EMBL" id="CP157199">
    <property type="protein sequence ID" value="XBG62810.1"/>
    <property type="molecule type" value="Genomic_DNA"/>
</dbReference>
<evidence type="ECO:0000259" key="2">
    <source>
        <dbReference type="Pfam" id="PF23237"/>
    </source>
</evidence>
<dbReference type="Gene3D" id="2.60.40.10">
    <property type="entry name" value="Immunoglobulins"/>
    <property type="match status" value="5"/>
</dbReference>
<dbReference type="RefSeq" id="WP_347926297.1">
    <property type="nucleotide sequence ID" value="NZ_CP157199.1"/>
</dbReference>
<feature type="domain" description="HYR-like" evidence="2">
    <location>
        <begin position="1866"/>
        <end position="1933"/>
    </location>
</feature>
<evidence type="ECO:0000313" key="3">
    <source>
        <dbReference type="EMBL" id="XBG62810.1"/>
    </source>
</evidence>
<feature type="domain" description="HYR-like" evidence="2">
    <location>
        <begin position="1372"/>
        <end position="1442"/>
    </location>
</feature>
<dbReference type="PANTHER" id="PTHR24273">
    <property type="entry name" value="FI04643P-RELATED"/>
    <property type="match status" value="1"/>
</dbReference>
<dbReference type="PANTHER" id="PTHR24273:SF32">
    <property type="entry name" value="HYALIN"/>
    <property type="match status" value="1"/>
</dbReference>
<dbReference type="NCBIfam" id="TIGR04131">
    <property type="entry name" value="Bac_Flav_CTERM"/>
    <property type="match status" value="1"/>
</dbReference>
<feature type="domain" description="HYR-like" evidence="2">
    <location>
        <begin position="1290"/>
        <end position="1360"/>
    </location>
</feature>
<feature type="domain" description="HYR-like" evidence="2">
    <location>
        <begin position="1208"/>
        <end position="1278"/>
    </location>
</feature>
<feature type="chain" id="PRO_5043493013" evidence="1">
    <location>
        <begin position="21"/>
        <end position="2452"/>
    </location>
</feature>
<dbReference type="Pfam" id="PF23237">
    <property type="entry name" value="HYR_4C"/>
    <property type="match status" value="6"/>
</dbReference>
<feature type="signal peptide" evidence="1">
    <location>
        <begin position="1"/>
        <end position="20"/>
    </location>
</feature>